<gene>
    <name evidence="3" type="ORF">LCGC14_0837470</name>
</gene>
<evidence type="ECO:0000313" key="3">
    <source>
        <dbReference type="EMBL" id="KKN30095.1"/>
    </source>
</evidence>
<accession>A0A0F9PE43</accession>
<sequence>MKIRLSFVSNSSSVSFLIATKQELTEELLRTHLKINYKTSNKSSYFAKELWENIVIEEEPYEYDFYEVTIGKEPFNYYPGSIVSDQPRLWPLHGLKIEKDDFILCIGYFDKFANWHKKYIQKVNFRNSEIKMIGVKLRLSYKDINIIDEITNLRDLKNLMILDLQGNNIVEIEGLSGLQNLRRLSLDFNKIKEIQGLEDLINLEILNLKGNKLEIISGLNQLSNLEELNLSENTKITEIEGLDHLVKLQTLDISNTKISEIKGLENLKSLRHLKIKDTKISPKLIEKLGGINFWGGSVNNPKKFVDYCKKNKDL</sequence>
<dbReference type="SMART" id="SM00369">
    <property type="entry name" value="LRR_TYP"/>
    <property type="match status" value="4"/>
</dbReference>
<evidence type="ECO:0000256" key="2">
    <source>
        <dbReference type="ARBA" id="ARBA00022737"/>
    </source>
</evidence>
<evidence type="ECO:0008006" key="4">
    <source>
        <dbReference type="Google" id="ProtNLM"/>
    </source>
</evidence>
<dbReference type="InterPro" id="IPR003591">
    <property type="entry name" value="Leu-rich_rpt_typical-subtyp"/>
</dbReference>
<dbReference type="InterPro" id="IPR025875">
    <property type="entry name" value="Leu-rich_rpt_4"/>
</dbReference>
<dbReference type="PANTHER" id="PTHR46652">
    <property type="entry name" value="LEUCINE-RICH REPEAT AND IQ DOMAIN-CONTAINING PROTEIN 1-RELATED"/>
    <property type="match status" value="1"/>
</dbReference>
<dbReference type="PROSITE" id="PS51450">
    <property type="entry name" value="LRR"/>
    <property type="match status" value="5"/>
</dbReference>
<dbReference type="EMBL" id="LAZR01002435">
    <property type="protein sequence ID" value="KKN30095.1"/>
    <property type="molecule type" value="Genomic_DNA"/>
</dbReference>
<dbReference type="Gene3D" id="3.80.10.10">
    <property type="entry name" value="Ribonuclease Inhibitor"/>
    <property type="match status" value="1"/>
</dbReference>
<reference evidence="3" key="1">
    <citation type="journal article" date="2015" name="Nature">
        <title>Complex archaea that bridge the gap between prokaryotes and eukaryotes.</title>
        <authorList>
            <person name="Spang A."/>
            <person name="Saw J.H."/>
            <person name="Jorgensen S.L."/>
            <person name="Zaremba-Niedzwiedzka K."/>
            <person name="Martijn J."/>
            <person name="Lind A.E."/>
            <person name="van Eijk R."/>
            <person name="Schleper C."/>
            <person name="Guy L."/>
            <person name="Ettema T.J."/>
        </authorList>
    </citation>
    <scope>NUCLEOTIDE SEQUENCE</scope>
</reference>
<comment type="caution">
    <text evidence="3">The sequence shown here is derived from an EMBL/GenBank/DDBJ whole genome shotgun (WGS) entry which is preliminary data.</text>
</comment>
<dbReference type="InterPro" id="IPR050836">
    <property type="entry name" value="SDS22/Internalin_LRR"/>
</dbReference>
<organism evidence="3">
    <name type="scientific">marine sediment metagenome</name>
    <dbReference type="NCBI Taxonomy" id="412755"/>
    <lineage>
        <taxon>unclassified sequences</taxon>
        <taxon>metagenomes</taxon>
        <taxon>ecological metagenomes</taxon>
    </lineage>
</organism>
<dbReference type="SUPFAM" id="SSF52058">
    <property type="entry name" value="L domain-like"/>
    <property type="match status" value="1"/>
</dbReference>
<dbReference type="InterPro" id="IPR032675">
    <property type="entry name" value="LRR_dom_sf"/>
</dbReference>
<evidence type="ECO:0000256" key="1">
    <source>
        <dbReference type="ARBA" id="ARBA00022614"/>
    </source>
</evidence>
<dbReference type="AlphaFoldDB" id="A0A0F9PE43"/>
<dbReference type="PANTHER" id="PTHR46652:SF3">
    <property type="entry name" value="LEUCINE-RICH REPEAT-CONTAINING PROTEIN 9"/>
    <property type="match status" value="1"/>
</dbReference>
<proteinExistence type="predicted"/>
<keyword evidence="2" id="KW-0677">Repeat</keyword>
<protein>
    <recommendedName>
        <fullName evidence="4">Leucine-rich repeat domain-containing protein</fullName>
    </recommendedName>
</protein>
<dbReference type="SMART" id="SM00365">
    <property type="entry name" value="LRR_SD22"/>
    <property type="match status" value="5"/>
</dbReference>
<keyword evidence="1" id="KW-0433">Leucine-rich repeat</keyword>
<dbReference type="Pfam" id="PF12799">
    <property type="entry name" value="LRR_4"/>
    <property type="match status" value="2"/>
</dbReference>
<name>A0A0F9PE43_9ZZZZ</name>
<dbReference type="InterPro" id="IPR001611">
    <property type="entry name" value="Leu-rich_rpt"/>
</dbReference>